<evidence type="ECO:0000313" key="10">
    <source>
        <dbReference type="Proteomes" id="UP001301735"/>
    </source>
</evidence>
<comment type="similarity">
    <text evidence="7">Belongs to the cytochrome P450 family.</text>
</comment>
<name>A0AAV9FZ62_ELECO</name>
<keyword evidence="2 8" id="KW-0812">Transmembrane</keyword>
<keyword evidence="7" id="KW-0560">Oxidoreductase</keyword>
<dbReference type="Gene3D" id="1.10.630.10">
    <property type="entry name" value="Cytochrome P450"/>
    <property type="match status" value="1"/>
</dbReference>
<keyword evidence="3 6" id="KW-0479">Metal-binding</keyword>
<dbReference type="GO" id="GO:0005506">
    <property type="term" value="F:iron ion binding"/>
    <property type="evidence" value="ECO:0007669"/>
    <property type="project" value="InterPro"/>
</dbReference>
<dbReference type="GO" id="GO:0020037">
    <property type="term" value="F:heme binding"/>
    <property type="evidence" value="ECO:0007669"/>
    <property type="project" value="InterPro"/>
</dbReference>
<keyword evidence="10" id="KW-1185">Reference proteome</keyword>
<evidence type="ECO:0000256" key="2">
    <source>
        <dbReference type="ARBA" id="ARBA00022692"/>
    </source>
</evidence>
<evidence type="ECO:0000256" key="1">
    <source>
        <dbReference type="ARBA" id="ARBA00004167"/>
    </source>
</evidence>
<proteinExistence type="inferred from homology"/>
<keyword evidence="7" id="KW-0503">Monooxygenase</keyword>
<organism evidence="9 10">
    <name type="scientific">Eleusine coracana subsp. coracana</name>
    <dbReference type="NCBI Taxonomy" id="191504"/>
    <lineage>
        <taxon>Eukaryota</taxon>
        <taxon>Viridiplantae</taxon>
        <taxon>Streptophyta</taxon>
        <taxon>Embryophyta</taxon>
        <taxon>Tracheophyta</taxon>
        <taxon>Spermatophyta</taxon>
        <taxon>Magnoliopsida</taxon>
        <taxon>Liliopsida</taxon>
        <taxon>Poales</taxon>
        <taxon>Poaceae</taxon>
        <taxon>PACMAD clade</taxon>
        <taxon>Chloridoideae</taxon>
        <taxon>Cynodonteae</taxon>
        <taxon>Eleusininae</taxon>
        <taxon>Eleusine</taxon>
    </lineage>
</organism>
<dbReference type="PANTHER" id="PTHR24298">
    <property type="entry name" value="FLAVONOID 3'-MONOOXYGENASE-RELATED"/>
    <property type="match status" value="1"/>
</dbReference>
<dbReference type="EMBL" id="MU847578">
    <property type="protein sequence ID" value="KAK2630735.1"/>
    <property type="molecule type" value="Genomic_DNA"/>
</dbReference>
<evidence type="ECO:0000256" key="5">
    <source>
        <dbReference type="ARBA" id="ARBA00023136"/>
    </source>
</evidence>
<keyword evidence="4 8" id="KW-1133">Transmembrane helix</keyword>
<dbReference type="InterPro" id="IPR051103">
    <property type="entry name" value="Plant_metabolite_P450s"/>
</dbReference>
<feature type="binding site" description="axial binding residue" evidence="6">
    <location>
        <position position="445"/>
    </location>
    <ligand>
        <name>heme</name>
        <dbReference type="ChEBI" id="CHEBI:30413"/>
    </ligand>
    <ligandPart>
        <name>Fe</name>
        <dbReference type="ChEBI" id="CHEBI:18248"/>
    </ligandPart>
</feature>
<dbReference type="InterPro" id="IPR002401">
    <property type="entry name" value="Cyt_P450_E_grp-I"/>
</dbReference>
<comment type="cofactor">
    <cofactor evidence="6">
        <name>heme</name>
        <dbReference type="ChEBI" id="CHEBI:30413"/>
    </cofactor>
</comment>
<dbReference type="GO" id="GO:0016709">
    <property type="term" value="F:oxidoreductase activity, acting on paired donors, with incorporation or reduction of molecular oxygen, NAD(P)H as one donor, and incorporation of one atom of oxygen"/>
    <property type="evidence" value="ECO:0007669"/>
    <property type="project" value="TreeGrafter"/>
</dbReference>
<dbReference type="InterPro" id="IPR001128">
    <property type="entry name" value="Cyt_P450"/>
</dbReference>
<accession>A0AAV9FZ62</accession>
<dbReference type="AlphaFoldDB" id="A0AAV9FZ62"/>
<evidence type="ECO:0000256" key="4">
    <source>
        <dbReference type="ARBA" id="ARBA00022989"/>
    </source>
</evidence>
<dbReference type="PROSITE" id="PS00086">
    <property type="entry name" value="CYTOCHROME_P450"/>
    <property type="match status" value="1"/>
</dbReference>
<dbReference type="GO" id="GO:0016020">
    <property type="term" value="C:membrane"/>
    <property type="evidence" value="ECO:0007669"/>
    <property type="project" value="UniProtKB-SubCell"/>
</dbReference>
<reference evidence="9 10" key="1">
    <citation type="submission" date="2023-05" db="EMBL/GenBank/DDBJ databases">
        <title>WGS assembly of Eleusine coracana.</title>
        <authorList>
            <person name="Jenkins J."/>
            <person name="Schmutz J."/>
            <person name="Lux T."/>
            <person name="Plott C."/>
            <person name="Mayer K."/>
            <person name="Qi P."/>
            <person name="Devos K."/>
        </authorList>
    </citation>
    <scope>NUCLEOTIDE SEQUENCE [LARGE SCALE GENOMIC DNA]</scope>
    <source>
        <tissue evidence="9">Leaves</tissue>
    </source>
</reference>
<evidence type="ECO:0000313" key="9">
    <source>
        <dbReference type="EMBL" id="KAK2630735.1"/>
    </source>
</evidence>
<sequence length="507" mass="56209">MEAISSFLQPATASSFFLFLATMIIPVVIRSIVCQISASIISMWPKGIAVTRELILHLLGIRFGLDNEPTVVVQDNAVAADTLLRRADDFCDRPAGMGGTSVVSGGRLHTITTQPYGPVWVALRRNLTSEAFHPVRGLERAAAHRERALAKLIGDISGAADGGVVNVQPCLYAALLSLNMATCFGDDVGVESEKMEDIREALEEFRRSLNGYHVFSTFQTLAKLVYWGRWRKLVNSRKRVVELFLPLIRACKERRRLGHPQNMKSPSYVDTLLELNVPVAGTGHPKQRQKLSEDEVAGLVLEYMGAGTETIVALLEWTLANLVVQPDVQSRLRRETVAAGGEACEYLRAVVMESLRRHPPFRLMRRQMNRDTVIGNMLVARGTVVNIALEEIGRDSKIWTYPEKFIPERFMPGGEGAGVRLSMGSSTADAGKVMMMPFGAGPRKCPGMGNAILLLEYFLRNLVTAFEWHQVDGQEVDLQPHYGFFTIMDNPLRARVMQLTTVNATDV</sequence>
<keyword evidence="6 7" id="KW-0408">Iron</keyword>
<protein>
    <submittedName>
        <fullName evidence="9">Uncharacterized protein</fullName>
    </submittedName>
</protein>
<dbReference type="InterPro" id="IPR036396">
    <property type="entry name" value="Cyt_P450_sf"/>
</dbReference>
<dbReference type="Pfam" id="PF00067">
    <property type="entry name" value="p450"/>
    <property type="match status" value="1"/>
</dbReference>
<dbReference type="Proteomes" id="UP001301735">
    <property type="component" value="Unassembled WGS sequence"/>
</dbReference>
<feature type="transmembrane region" description="Helical" evidence="8">
    <location>
        <begin position="12"/>
        <end position="33"/>
    </location>
</feature>
<keyword evidence="5 8" id="KW-0472">Membrane</keyword>
<dbReference type="PANTHER" id="PTHR24298:SF366">
    <property type="entry name" value="OS06G0328900 PROTEIN"/>
    <property type="match status" value="1"/>
</dbReference>
<comment type="caution">
    <text evidence="9">The sequence shown here is derived from an EMBL/GenBank/DDBJ whole genome shotgun (WGS) entry which is preliminary data.</text>
</comment>
<dbReference type="InterPro" id="IPR017972">
    <property type="entry name" value="Cyt_P450_CS"/>
</dbReference>
<evidence type="ECO:0000256" key="3">
    <source>
        <dbReference type="ARBA" id="ARBA00022723"/>
    </source>
</evidence>
<dbReference type="PRINTS" id="PR00463">
    <property type="entry name" value="EP450I"/>
</dbReference>
<comment type="subcellular location">
    <subcellularLocation>
        <location evidence="1">Membrane</location>
        <topology evidence="1">Single-pass membrane protein</topology>
    </subcellularLocation>
</comment>
<dbReference type="PRINTS" id="PR00385">
    <property type="entry name" value="P450"/>
</dbReference>
<gene>
    <name evidence="9" type="ORF">QOZ80_UnG0727370</name>
</gene>
<evidence type="ECO:0000256" key="6">
    <source>
        <dbReference type="PIRSR" id="PIRSR602401-1"/>
    </source>
</evidence>
<evidence type="ECO:0000256" key="7">
    <source>
        <dbReference type="RuleBase" id="RU000461"/>
    </source>
</evidence>
<evidence type="ECO:0000256" key="8">
    <source>
        <dbReference type="SAM" id="Phobius"/>
    </source>
</evidence>
<keyword evidence="6 7" id="KW-0349">Heme</keyword>
<dbReference type="SUPFAM" id="SSF48264">
    <property type="entry name" value="Cytochrome P450"/>
    <property type="match status" value="1"/>
</dbReference>